<evidence type="ECO:0000256" key="8">
    <source>
        <dbReference type="ARBA" id="ARBA00022989"/>
    </source>
</evidence>
<reference evidence="13" key="1">
    <citation type="journal article" date="2019" name="Int. J. Syst. Evol. Microbiol.">
        <title>The Global Catalogue of Microorganisms (GCM) 10K type strain sequencing project: providing services to taxonomists for standard genome sequencing and annotation.</title>
        <authorList>
            <consortium name="The Broad Institute Genomics Platform"/>
            <consortium name="The Broad Institute Genome Sequencing Center for Infectious Disease"/>
            <person name="Wu L."/>
            <person name="Ma J."/>
        </authorList>
    </citation>
    <scope>NUCLEOTIDE SEQUENCE [LARGE SCALE GENOMIC DNA]</scope>
    <source>
        <strain evidence="13">JCM 17923</strain>
    </source>
</reference>
<dbReference type="Proteomes" id="UP001501153">
    <property type="component" value="Unassembled WGS sequence"/>
</dbReference>
<keyword evidence="13" id="KW-1185">Reference proteome</keyword>
<feature type="domain" description="TonB C-terminal" evidence="11">
    <location>
        <begin position="186"/>
        <end position="276"/>
    </location>
</feature>
<comment type="subcellular location">
    <subcellularLocation>
        <location evidence="1">Cell inner membrane</location>
        <topology evidence="1">Single-pass membrane protein</topology>
        <orientation evidence="1">Periplasmic side</orientation>
    </subcellularLocation>
</comment>
<dbReference type="PROSITE" id="PS52015">
    <property type="entry name" value="TONB_CTD"/>
    <property type="match status" value="1"/>
</dbReference>
<keyword evidence="8 10" id="KW-1133">Transmembrane helix</keyword>
<keyword evidence="6 10" id="KW-0812">Transmembrane</keyword>
<dbReference type="SUPFAM" id="SSF74653">
    <property type="entry name" value="TolA/TonB C-terminal domain"/>
    <property type="match status" value="1"/>
</dbReference>
<keyword evidence="3" id="KW-0813">Transport</keyword>
<dbReference type="InterPro" id="IPR037682">
    <property type="entry name" value="TonB_C"/>
</dbReference>
<keyword evidence="5" id="KW-0997">Cell inner membrane</keyword>
<evidence type="ECO:0000256" key="3">
    <source>
        <dbReference type="ARBA" id="ARBA00022448"/>
    </source>
</evidence>
<evidence type="ECO:0000256" key="4">
    <source>
        <dbReference type="ARBA" id="ARBA00022475"/>
    </source>
</evidence>
<keyword evidence="9 10" id="KW-0472">Membrane</keyword>
<dbReference type="EMBL" id="BAABGZ010000079">
    <property type="protein sequence ID" value="GAA4367988.1"/>
    <property type="molecule type" value="Genomic_DNA"/>
</dbReference>
<evidence type="ECO:0000256" key="6">
    <source>
        <dbReference type="ARBA" id="ARBA00022692"/>
    </source>
</evidence>
<feature type="transmembrane region" description="Helical" evidence="10">
    <location>
        <begin position="40"/>
        <end position="61"/>
    </location>
</feature>
<accession>A0ABP8IR34</accession>
<dbReference type="InterPro" id="IPR006260">
    <property type="entry name" value="TonB/TolA_C"/>
</dbReference>
<evidence type="ECO:0000256" key="10">
    <source>
        <dbReference type="SAM" id="Phobius"/>
    </source>
</evidence>
<dbReference type="NCBIfam" id="TIGR01352">
    <property type="entry name" value="tonB_Cterm"/>
    <property type="match status" value="1"/>
</dbReference>
<dbReference type="Gene3D" id="3.30.1150.10">
    <property type="match status" value="1"/>
</dbReference>
<evidence type="ECO:0000256" key="5">
    <source>
        <dbReference type="ARBA" id="ARBA00022519"/>
    </source>
</evidence>
<evidence type="ECO:0000313" key="13">
    <source>
        <dbReference type="Proteomes" id="UP001501153"/>
    </source>
</evidence>
<organism evidence="12 13">
    <name type="scientific">Hymenobacter saemangeumensis</name>
    <dbReference type="NCBI Taxonomy" id="1084522"/>
    <lineage>
        <taxon>Bacteria</taxon>
        <taxon>Pseudomonadati</taxon>
        <taxon>Bacteroidota</taxon>
        <taxon>Cytophagia</taxon>
        <taxon>Cytophagales</taxon>
        <taxon>Hymenobacteraceae</taxon>
        <taxon>Hymenobacter</taxon>
    </lineage>
</organism>
<keyword evidence="7" id="KW-0653">Protein transport</keyword>
<dbReference type="RefSeq" id="WP_345237941.1">
    <property type="nucleotide sequence ID" value="NZ_BAABGZ010000079.1"/>
</dbReference>
<dbReference type="Pfam" id="PF03544">
    <property type="entry name" value="TonB_C"/>
    <property type="match status" value="1"/>
</dbReference>
<gene>
    <name evidence="12" type="ORF">GCM10023185_40290</name>
</gene>
<comment type="caution">
    <text evidence="12">The sequence shown here is derived from an EMBL/GenBank/DDBJ whole genome shotgun (WGS) entry which is preliminary data.</text>
</comment>
<dbReference type="InterPro" id="IPR051045">
    <property type="entry name" value="TonB-dependent_transducer"/>
</dbReference>
<evidence type="ECO:0000256" key="9">
    <source>
        <dbReference type="ARBA" id="ARBA00023136"/>
    </source>
</evidence>
<name>A0ABP8IR34_9BACT</name>
<evidence type="ECO:0000313" key="12">
    <source>
        <dbReference type="EMBL" id="GAA4367988.1"/>
    </source>
</evidence>
<dbReference type="PANTHER" id="PTHR33446:SF2">
    <property type="entry name" value="PROTEIN TONB"/>
    <property type="match status" value="1"/>
</dbReference>
<proteinExistence type="inferred from homology"/>
<comment type="similarity">
    <text evidence="2">Belongs to the TonB family.</text>
</comment>
<evidence type="ECO:0000256" key="1">
    <source>
        <dbReference type="ARBA" id="ARBA00004383"/>
    </source>
</evidence>
<evidence type="ECO:0000256" key="7">
    <source>
        <dbReference type="ARBA" id="ARBA00022927"/>
    </source>
</evidence>
<evidence type="ECO:0000259" key="11">
    <source>
        <dbReference type="PROSITE" id="PS52015"/>
    </source>
</evidence>
<evidence type="ECO:0000256" key="2">
    <source>
        <dbReference type="ARBA" id="ARBA00006555"/>
    </source>
</evidence>
<sequence length="276" mass="29964">MMNNAQLATASLDDIVFDGRNKAYGAYVLRATYDRHVTRALLIATSIFLLLISFPIVARMMEKHPDIVEKKGPIYDPIAPPLIEDPIVPPLPKEEIVQPQTRIDQPTTIQFTPPTIVEDSRATTEGLASQDDLLKADPGAVTYTNPNGPTEFVEPVETPIEGPVTEVVDTKIYVSVEQMPSLPGGGGLAAVVAAIQKAVKYPAVDIRNSVEGRVFASFTVNPRGEVVDVKIVKGLSSTLDAETMRAINTLPKFIPGKQNGREVSVSFTVPITYKIQ</sequence>
<keyword evidence="4" id="KW-1003">Cell membrane</keyword>
<protein>
    <submittedName>
        <fullName evidence="12">Energy transducer TonB</fullName>
    </submittedName>
</protein>
<dbReference type="PANTHER" id="PTHR33446">
    <property type="entry name" value="PROTEIN TONB-RELATED"/>
    <property type="match status" value="1"/>
</dbReference>